<evidence type="ECO:0000313" key="1">
    <source>
        <dbReference type="EMBL" id="ATG97413.1"/>
    </source>
</evidence>
<dbReference type="AlphaFoldDB" id="A0A291IRK3"/>
<dbReference type="EMBL" id="CP023668">
    <property type="protein sequence ID" value="ATG97413.1"/>
    <property type="molecule type" value="Genomic_DNA"/>
</dbReference>
<protein>
    <submittedName>
        <fullName evidence="1">Uncharacterized protein</fullName>
    </submittedName>
</protein>
<dbReference type="KEGG" id="mlac:CP520_01400"/>
<sequence length="139" mass="16188">MINQKVQQQAMMNVKMHTSMFANSWEGVKAYFLSLKQANNNEQLVVLYKENKITDTILFDLFEHLAMMSFNQVIAKEQTTDLDKNFLNASLEFINILLKNDSSLDNKITSEELMALYKASYIEPYGLEFFTNQLQRVVK</sequence>
<dbReference type="RefSeq" id="WP_096862701.1">
    <property type="nucleotide sequence ID" value="NZ_CP023668.1"/>
</dbReference>
<accession>A0A291IRK3</accession>
<name>A0A291IRK3_9MOLU</name>
<dbReference type="Proteomes" id="UP000232227">
    <property type="component" value="Chromosome"/>
</dbReference>
<gene>
    <name evidence="1" type="ORF">CP520_01400</name>
</gene>
<keyword evidence="2" id="KW-1185">Reference proteome</keyword>
<reference evidence="1 2" key="1">
    <citation type="submission" date="2017-09" db="EMBL/GenBank/DDBJ databases">
        <title>SPAdes assembly of the Mesoplasma lactucae genome.</title>
        <authorList>
            <person name="Knight T.F."/>
            <person name="Rubinstein R."/>
            <person name="Citino T."/>
        </authorList>
    </citation>
    <scope>NUCLEOTIDE SEQUENCE [LARGE SCALE GENOMIC DNA]</scope>
    <source>
        <strain evidence="1 2">831-C4</strain>
    </source>
</reference>
<organism evidence="1 2">
    <name type="scientific">Mesoplasma lactucae ATCC 49193</name>
    <dbReference type="NCBI Taxonomy" id="81460"/>
    <lineage>
        <taxon>Bacteria</taxon>
        <taxon>Bacillati</taxon>
        <taxon>Mycoplasmatota</taxon>
        <taxon>Mollicutes</taxon>
        <taxon>Entomoplasmatales</taxon>
        <taxon>Entomoplasmataceae</taxon>
        <taxon>Mesoplasma</taxon>
    </lineage>
</organism>
<evidence type="ECO:0000313" key="2">
    <source>
        <dbReference type="Proteomes" id="UP000232227"/>
    </source>
</evidence>
<proteinExistence type="predicted"/>